<dbReference type="AlphaFoldDB" id="A0A9P6M101"/>
<protein>
    <recommendedName>
        <fullName evidence="5">Sodium/calcium exchanger membrane region domain-containing protein</fullName>
    </recommendedName>
</protein>
<evidence type="ECO:0000313" key="3">
    <source>
        <dbReference type="EMBL" id="KAF9958499.1"/>
    </source>
</evidence>
<feature type="region of interest" description="Disordered" evidence="1">
    <location>
        <begin position="1"/>
        <end position="40"/>
    </location>
</feature>
<comment type="caution">
    <text evidence="3">The sequence shown here is derived from an EMBL/GenBank/DDBJ whole genome shotgun (WGS) entry which is preliminary data.</text>
</comment>
<evidence type="ECO:0000256" key="2">
    <source>
        <dbReference type="SAM" id="Phobius"/>
    </source>
</evidence>
<keyword evidence="2" id="KW-0472">Membrane</keyword>
<feature type="transmembrane region" description="Helical" evidence="2">
    <location>
        <begin position="158"/>
        <end position="178"/>
    </location>
</feature>
<evidence type="ECO:0000313" key="4">
    <source>
        <dbReference type="Proteomes" id="UP000738359"/>
    </source>
</evidence>
<feature type="compositionally biased region" description="Polar residues" evidence="1">
    <location>
        <begin position="90"/>
        <end position="102"/>
    </location>
</feature>
<proteinExistence type="predicted"/>
<sequence>MAYPVTSDNTITAVTAPEQPSLQPSTPLTETAPKRTPTKGLYIGGRRLRARSLTVQDPESDTNVRQRTPVSNEKAGGHSTTIELTDIDRPSNSNTINGSTHASTDDEVRGHVEHHEVKAEEGHSHGHNWTERLHGQRPDRHLFPYRSVKENMHAARTFLRRFFFLFLIVPAWVLPNVLTAKAKHDYELSHHASPTGAGHGMNLTLGSLMPRAATSAPGGGGGHGPELSKGANVAIFILNMLVMMHLGKASNASLEELVPRLGHRIISVFDAMTSSTVELAVAAFALNNGLIFVVQAAMLGAILNNLLL</sequence>
<evidence type="ECO:0008006" key="5">
    <source>
        <dbReference type="Google" id="ProtNLM"/>
    </source>
</evidence>
<feature type="compositionally biased region" description="Polar residues" evidence="1">
    <location>
        <begin position="1"/>
        <end position="29"/>
    </location>
</feature>
<evidence type="ECO:0000256" key="1">
    <source>
        <dbReference type="SAM" id="MobiDB-lite"/>
    </source>
</evidence>
<feature type="compositionally biased region" description="Polar residues" evidence="1">
    <location>
        <begin position="54"/>
        <end position="71"/>
    </location>
</feature>
<feature type="transmembrane region" description="Helical" evidence="2">
    <location>
        <begin position="290"/>
        <end position="307"/>
    </location>
</feature>
<feature type="region of interest" description="Disordered" evidence="1">
    <location>
        <begin position="54"/>
        <end position="108"/>
    </location>
</feature>
<dbReference type="Proteomes" id="UP000738359">
    <property type="component" value="Unassembled WGS sequence"/>
</dbReference>
<feature type="non-terminal residue" evidence="3">
    <location>
        <position position="308"/>
    </location>
</feature>
<name>A0A9P6M101_MORAP</name>
<reference evidence="3" key="1">
    <citation type="journal article" date="2020" name="Fungal Divers.">
        <title>Resolving the Mortierellaceae phylogeny through synthesis of multi-gene phylogenetics and phylogenomics.</title>
        <authorList>
            <person name="Vandepol N."/>
            <person name="Liber J."/>
            <person name="Desiro A."/>
            <person name="Na H."/>
            <person name="Kennedy M."/>
            <person name="Barry K."/>
            <person name="Grigoriev I.V."/>
            <person name="Miller A.N."/>
            <person name="O'Donnell K."/>
            <person name="Stajich J.E."/>
            <person name="Bonito G."/>
        </authorList>
    </citation>
    <scope>NUCLEOTIDE SEQUENCE</scope>
    <source>
        <strain evidence="3">CK1249</strain>
    </source>
</reference>
<keyword evidence="2" id="KW-1133">Transmembrane helix</keyword>
<dbReference type="OrthoDB" id="2445666at2759"/>
<accession>A0A9P6M101</accession>
<gene>
    <name evidence="3" type="ORF">BGZ70_009176</name>
</gene>
<keyword evidence="2" id="KW-0812">Transmembrane</keyword>
<keyword evidence="4" id="KW-1185">Reference proteome</keyword>
<dbReference type="EMBL" id="JAAAHY010000722">
    <property type="protein sequence ID" value="KAF9958499.1"/>
    <property type="molecule type" value="Genomic_DNA"/>
</dbReference>
<organism evidence="3 4">
    <name type="scientific">Mortierella alpina</name>
    <name type="common">Oleaginous fungus</name>
    <name type="synonym">Mortierella renispora</name>
    <dbReference type="NCBI Taxonomy" id="64518"/>
    <lineage>
        <taxon>Eukaryota</taxon>
        <taxon>Fungi</taxon>
        <taxon>Fungi incertae sedis</taxon>
        <taxon>Mucoromycota</taxon>
        <taxon>Mortierellomycotina</taxon>
        <taxon>Mortierellomycetes</taxon>
        <taxon>Mortierellales</taxon>
        <taxon>Mortierellaceae</taxon>
        <taxon>Mortierella</taxon>
    </lineage>
</organism>